<evidence type="ECO:0000313" key="2">
    <source>
        <dbReference type="EMBL" id="KAJ8559565.1"/>
    </source>
</evidence>
<feature type="compositionally biased region" description="Polar residues" evidence="1">
    <location>
        <begin position="1"/>
        <end position="17"/>
    </location>
</feature>
<evidence type="ECO:0000256" key="1">
    <source>
        <dbReference type="SAM" id="MobiDB-lite"/>
    </source>
</evidence>
<dbReference type="Proteomes" id="UP001152561">
    <property type="component" value="Unassembled WGS sequence"/>
</dbReference>
<dbReference type="EMBL" id="JAJAGQ010000006">
    <property type="protein sequence ID" value="KAJ8559565.1"/>
    <property type="molecule type" value="Genomic_DNA"/>
</dbReference>
<evidence type="ECO:0000313" key="3">
    <source>
        <dbReference type="Proteomes" id="UP001152561"/>
    </source>
</evidence>
<organism evidence="2 3">
    <name type="scientific">Anisodus acutangulus</name>
    <dbReference type="NCBI Taxonomy" id="402998"/>
    <lineage>
        <taxon>Eukaryota</taxon>
        <taxon>Viridiplantae</taxon>
        <taxon>Streptophyta</taxon>
        <taxon>Embryophyta</taxon>
        <taxon>Tracheophyta</taxon>
        <taxon>Spermatophyta</taxon>
        <taxon>Magnoliopsida</taxon>
        <taxon>eudicotyledons</taxon>
        <taxon>Gunneridae</taxon>
        <taxon>Pentapetalae</taxon>
        <taxon>asterids</taxon>
        <taxon>lamiids</taxon>
        <taxon>Solanales</taxon>
        <taxon>Solanaceae</taxon>
        <taxon>Solanoideae</taxon>
        <taxon>Hyoscyameae</taxon>
        <taxon>Anisodus</taxon>
    </lineage>
</organism>
<feature type="compositionally biased region" description="Basic and acidic residues" evidence="1">
    <location>
        <begin position="36"/>
        <end position="45"/>
    </location>
</feature>
<feature type="region of interest" description="Disordered" evidence="1">
    <location>
        <begin position="170"/>
        <end position="193"/>
    </location>
</feature>
<keyword evidence="3" id="KW-1185">Reference proteome</keyword>
<feature type="region of interest" description="Disordered" evidence="1">
    <location>
        <begin position="1"/>
        <end position="47"/>
    </location>
</feature>
<sequence>MKIQDNSTLNEIQVQETKATEQAVGKRWGDREDDVENSKGGESRDSALQMDSAEYLSALWGMDCANSLSLDAIKPQEEVLINDTATSNVVGQHQQDKVFDINNKPCDDPTQSGNIAEKNSVDSPPKKLDETQIGKIAILEQGGAIKNHVEVHVSPTTQFQDIVAHKVTQSEIQKAVSKSRRLRRKRGKGSTQK</sequence>
<comment type="caution">
    <text evidence="2">The sequence shown here is derived from an EMBL/GenBank/DDBJ whole genome shotgun (WGS) entry which is preliminary data.</text>
</comment>
<feature type="compositionally biased region" description="Basic residues" evidence="1">
    <location>
        <begin position="177"/>
        <end position="193"/>
    </location>
</feature>
<reference evidence="3" key="1">
    <citation type="journal article" date="2023" name="Proc. Natl. Acad. Sci. U.S.A.">
        <title>Genomic and structural basis for evolution of tropane alkaloid biosynthesis.</title>
        <authorList>
            <person name="Wanga Y.-J."/>
            <person name="Taina T."/>
            <person name="Yua J.-Y."/>
            <person name="Lia J."/>
            <person name="Xua B."/>
            <person name="Chenc J."/>
            <person name="D'Auriad J.C."/>
            <person name="Huanga J.-P."/>
            <person name="Huanga S.-X."/>
        </authorList>
    </citation>
    <scope>NUCLEOTIDE SEQUENCE [LARGE SCALE GENOMIC DNA]</scope>
    <source>
        <strain evidence="3">cv. KIB-2019</strain>
    </source>
</reference>
<accession>A0A9Q1MFP0</accession>
<name>A0A9Q1MFP0_9SOLA</name>
<gene>
    <name evidence="2" type="ORF">K7X08_003623</name>
</gene>
<dbReference type="AlphaFoldDB" id="A0A9Q1MFP0"/>
<feature type="region of interest" description="Disordered" evidence="1">
    <location>
        <begin position="104"/>
        <end position="128"/>
    </location>
</feature>
<proteinExistence type="predicted"/>
<protein>
    <submittedName>
        <fullName evidence="2">Uncharacterized protein</fullName>
    </submittedName>
</protein>